<evidence type="ECO:0008006" key="3">
    <source>
        <dbReference type="Google" id="ProtNLM"/>
    </source>
</evidence>
<dbReference type="Proteomes" id="UP000031275">
    <property type="component" value="Unassembled WGS sequence"/>
</dbReference>
<comment type="caution">
    <text evidence="1">The sequence shown here is derived from an EMBL/GenBank/DDBJ whole genome shotgun (WGS) entry which is preliminary data.</text>
</comment>
<protein>
    <recommendedName>
        <fullName evidence="3">TonB-dependent receptor</fullName>
    </recommendedName>
</protein>
<evidence type="ECO:0000313" key="2">
    <source>
        <dbReference type="Proteomes" id="UP000031275"/>
    </source>
</evidence>
<gene>
    <name evidence="1" type="ORF">OA84_01955</name>
</gene>
<reference evidence="1 2" key="1">
    <citation type="submission" date="2014-10" db="EMBL/GenBank/DDBJ databases">
        <title>Kaistella solincola genome.</title>
        <authorList>
            <person name="Newman J.D."/>
        </authorList>
    </citation>
    <scope>NUCLEOTIDE SEQUENCE [LARGE SCALE GENOMIC DNA]</scope>
    <source>
        <strain evidence="1 2">DSM 22468</strain>
    </source>
</reference>
<keyword evidence="2" id="KW-1185">Reference proteome</keyword>
<sequence length="67" mass="8210">MISNNKEISITLQVARKSFLHLNFKNFFYAENDQKDFQRNEVIVSYLHSRKNWAFYGQIFLDFKIRF</sequence>
<dbReference type="EMBL" id="JSYK01000002">
    <property type="protein sequence ID" value="KIA84327.1"/>
    <property type="molecule type" value="Genomic_DNA"/>
</dbReference>
<proteinExistence type="predicted"/>
<accession>A0ABR4ZTR7</accession>
<organism evidence="1 2">
    <name type="scientific">Kaistella solincola</name>
    <dbReference type="NCBI Taxonomy" id="510955"/>
    <lineage>
        <taxon>Bacteria</taxon>
        <taxon>Pseudomonadati</taxon>
        <taxon>Bacteroidota</taxon>
        <taxon>Flavobacteriia</taxon>
        <taxon>Flavobacteriales</taxon>
        <taxon>Weeksellaceae</taxon>
        <taxon>Chryseobacterium group</taxon>
        <taxon>Kaistella</taxon>
    </lineage>
</organism>
<name>A0ABR4ZTR7_9FLAO</name>
<evidence type="ECO:0000313" key="1">
    <source>
        <dbReference type="EMBL" id="KIA84327.1"/>
    </source>
</evidence>